<reference evidence="3 4" key="1">
    <citation type="submission" date="2015-10" db="EMBL/GenBank/DDBJ databases">
        <title>Butyribacter intestini gen. nov., sp. nov., a butyric acid-producing bacterium of the family Lachnospiraceae isolated from the human faeces.</title>
        <authorList>
            <person name="Zou Y."/>
            <person name="Xue W."/>
            <person name="Luo G."/>
            <person name="Lv M."/>
        </authorList>
    </citation>
    <scope>NUCLEOTIDE SEQUENCE [LARGE SCALE GENOMIC DNA]</scope>
    <source>
        <strain evidence="3 4">TF01-11</strain>
    </source>
</reference>
<keyword evidence="1" id="KW-0472">Membrane</keyword>
<dbReference type="InterPro" id="IPR021997">
    <property type="entry name" value="SporV_AA"/>
</dbReference>
<dbReference type="Proteomes" id="UP000050833">
    <property type="component" value="Unassembled WGS sequence"/>
</dbReference>
<keyword evidence="1" id="KW-1133">Transmembrane helix</keyword>
<organism evidence="3 4">
    <name type="scientific">Butyribacter intestini</name>
    <dbReference type="NCBI Taxonomy" id="1703332"/>
    <lineage>
        <taxon>Bacteria</taxon>
        <taxon>Bacillati</taxon>
        <taxon>Bacillota</taxon>
        <taxon>Clostridia</taxon>
        <taxon>Lachnospirales</taxon>
        <taxon>Lachnospiraceae</taxon>
        <taxon>Butyribacter</taxon>
    </lineage>
</organism>
<dbReference type="RefSeq" id="WP_055944271.1">
    <property type="nucleotide sequence ID" value="NZ_JAQDCV010000002.1"/>
</dbReference>
<dbReference type="Pfam" id="PF12164">
    <property type="entry name" value="SporV_AA"/>
    <property type="match status" value="1"/>
</dbReference>
<gene>
    <name evidence="3" type="ORF">APZ18_09590</name>
</gene>
<evidence type="ECO:0000259" key="2">
    <source>
        <dbReference type="Pfam" id="PF12164"/>
    </source>
</evidence>
<dbReference type="Gene3D" id="2.60.480.10">
    <property type="entry name" value="eubacterium ventriosum atcc domain"/>
    <property type="match status" value="1"/>
</dbReference>
<accession>A0AAW3JQK9</accession>
<keyword evidence="4" id="KW-1185">Reference proteome</keyword>
<proteinExistence type="predicted"/>
<keyword evidence="1" id="KW-0812">Transmembrane</keyword>
<feature type="transmembrane region" description="Helical" evidence="1">
    <location>
        <begin position="154"/>
        <end position="171"/>
    </location>
</feature>
<sequence length="210" mass="23789">MSQVENKTIYIKASQSKQVTNKRIILSDVLDIISLDNDAVKRAGDIVLHTVKGDKNEKVIFSITKVINMIQKECPAFSIVNIGEPDFVVEYKMPVKPNPAWEYTKLAITCIIVFFGAAFTIMTFNTDVSVGDVFDDFYKIVKGVDKNSGSILEISYSIGIPIGILCFYNHFKSDKVHDDPTPVHIEMRKYEEDMNKAIIKDADREETIRK</sequence>
<feature type="transmembrane region" description="Helical" evidence="1">
    <location>
        <begin position="106"/>
        <end position="124"/>
    </location>
</feature>
<evidence type="ECO:0000256" key="1">
    <source>
        <dbReference type="SAM" id="Phobius"/>
    </source>
</evidence>
<evidence type="ECO:0000313" key="3">
    <source>
        <dbReference type="EMBL" id="KQC84958.1"/>
    </source>
</evidence>
<dbReference type="AlphaFoldDB" id="A0AAW3JQK9"/>
<dbReference type="EMBL" id="LLKB01000005">
    <property type="protein sequence ID" value="KQC84958.1"/>
    <property type="molecule type" value="Genomic_DNA"/>
</dbReference>
<feature type="domain" description="Stage V sporulation protein AA" evidence="2">
    <location>
        <begin position="6"/>
        <end position="92"/>
    </location>
</feature>
<protein>
    <recommendedName>
        <fullName evidence="2">Stage V sporulation protein AA domain-containing protein</fullName>
    </recommendedName>
</protein>
<name>A0AAW3JQK9_9FIRM</name>
<dbReference type="InterPro" id="IPR038548">
    <property type="entry name" value="SporV_AA_N_sf"/>
</dbReference>
<comment type="caution">
    <text evidence="3">The sequence shown here is derived from an EMBL/GenBank/DDBJ whole genome shotgun (WGS) entry which is preliminary data.</text>
</comment>
<evidence type="ECO:0000313" key="4">
    <source>
        <dbReference type="Proteomes" id="UP000050833"/>
    </source>
</evidence>